<proteinExistence type="predicted"/>
<dbReference type="Proteomes" id="UP001597012">
    <property type="component" value="Unassembled WGS sequence"/>
</dbReference>
<evidence type="ECO:0000256" key="1">
    <source>
        <dbReference type="SAM" id="SignalP"/>
    </source>
</evidence>
<protein>
    <recommendedName>
        <fullName evidence="4">M48 family metalloprotease</fullName>
    </recommendedName>
</protein>
<organism evidence="2 3">
    <name type="scientific">Maribacter chungangensis</name>
    <dbReference type="NCBI Taxonomy" id="1069117"/>
    <lineage>
        <taxon>Bacteria</taxon>
        <taxon>Pseudomonadati</taxon>
        <taxon>Bacteroidota</taxon>
        <taxon>Flavobacteriia</taxon>
        <taxon>Flavobacteriales</taxon>
        <taxon>Flavobacteriaceae</taxon>
        <taxon>Maribacter</taxon>
    </lineage>
</organism>
<feature type="signal peptide" evidence="1">
    <location>
        <begin position="1"/>
        <end position="19"/>
    </location>
</feature>
<feature type="chain" id="PRO_5045811239" description="M48 family metalloprotease" evidence="1">
    <location>
        <begin position="20"/>
        <end position="477"/>
    </location>
</feature>
<comment type="caution">
    <text evidence="2">The sequence shown here is derived from an EMBL/GenBank/DDBJ whole genome shotgun (WGS) entry which is preliminary data.</text>
</comment>
<name>A0ABW3B0N9_9FLAO</name>
<evidence type="ECO:0000313" key="2">
    <source>
        <dbReference type="EMBL" id="MFD0796848.1"/>
    </source>
</evidence>
<sequence length="477" mass="55377">MKTMLSVIISLMLTSYSFGQNNFIQIETNKTLGLFSFLETSSAQLGTSRSFRELILDFYKQDKNFNILINSYSKLNLNHSITREEFPKKRPASTTVKDLLWIAASNSTSIEGFSQRIIGLLPHQTHTQLIEILKNIERYYDNLIWNNEQENIDSIENKLGKYKSKISELYQSISRFYNTSWNINIPFKIMLYPIPLRNGATTAIPKGNALICGFLSHNENEYEYLLGIIIHEMCHILYKEQSQEFQLEIDQWFANSDSPHAPLAYSFFNESLATVLGNGWAYKEIHKSLDSRDWYNNQHINGFAHSIFPVVEQYLNEEKSLDQHFVNKSIELFGQTFPKATKEIAILMNSLQLFANTEEEAQISKIANDIHNYFNIRSMWVSTPMFSSEFKETIDQKETTKLFVIHSDNINTVNKLQEHFPSLKIQTPINTINIFKDEKSKSTLVVINIEGLDKLNEAYKVLSNTVYFVYEINYEIK</sequence>
<dbReference type="EMBL" id="JBHTHY010000003">
    <property type="protein sequence ID" value="MFD0796848.1"/>
    <property type="molecule type" value="Genomic_DNA"/>
</dbReference>
<evidence type="ECO:0008006" key="4">
    <source>
        <dbReference type="Google" id="ProtNLM"/>
    </source>
</evidence>
<gene>
    <name evidence="2" type="ORF">ACFQZJ_05215</name>
</gene>
<evidence type="ECO:0000313" key="3">
    <source>
        <dbReference type="Proteomes" id="UP001597012"/>
    </source>
</evidence>
<reference evidence="3" key="1">
    <citation type="journal article" date="2019" name="Int. J. Syst. Evol. Microbiol.">
        <title>The Global Catalogue of Microorganisms (GCM) 10K type strain sequencing project: providing services to taxonomists for standard genome sequencing and annotation.</title>
        <authorList>
            <consortium name="The Broad Institute Genomics Platform"/>
            <consortium name="The Broad Institute Genome Sequencing Center for Infectious Disease"/>
            <person name="Wu L."/>
            <person name="Ma J."/>
        </authorList>
    </citation>
    <scope>NUCLEOTIDE SEQUENCE [LARGE SCALE GENOMIC DNA]</scope>
    <source>
        <strain evidence="3">CCUG 61948</strain>
    </source>
</reference>
<keyword evidence="3" id="KW-1185">Reference proteome</keyword>
<dbReference type="RefSeq" id="WP_379932793.1">
    <property type="nucleotide sequence ID" value="NZ_JBHTHY010000003.1"/>
</dbReference>
<keyword evidence="1" id="KW-0732">Signal</keyword>
<accession>A0ABW3B0N9</accession>